<evidence type="ECO:0008006" key="3">
    <source>
        <dbReference type="Google" id="ProtNLM"/>
    </source>
</evidence>
<accession>A0A0S4KZ98</accession>
<evidence type="ECO:0000313" key="2">
    <source>
        <dbReference type="Proteomes" id="UP000066284"/>
    </source>
</evidence>
<proteinExistence type="predicted"/>
<dbReference type="KEGG" id="nio:NITINOP_2070"/>
<dbReference type="Gene3D" id="3.40.50.10610">
    <property type="entry name" value="ABC-type transport auxiliary lipoprotein component"/>
    <property type="match status" value="1"/>
</dbReference>
<dbReference type="RefSeq" id="WP_062485100.1">
    <property type="nucleotide sequence ID" value="NZ_LN885086.1"/>
</dbReference>
<keyword evidence="2" id="KW-1185">Reference proteome</keyword>
<dbReference type="EMBL" id="LN885086">
    <property type="protein sequence ID" value="CUQ67042.1"/>
    <property type="molecule type" value="Genomic_DNA"/>
</dbReference>
<dbReference type="PROSITE" id="PS51257">
    <property type="entry name" value="PROKAR_LIPOPROTEIN"/>
    <property type="match status" value="1"/>
</dbReference>
<protein>
    <recommendedName>
        <fullName evidence="3">Lipoprotein</fullName>
    </recommendedName>
</protein>
<name>A0A0S4KZ98_9BACT</name>
<gene>
    <name evidence="1" type="ORF">NITINOP_2070</name>
</gene>
<dbReference type="AlphaFoldDB" id="A0A0S4KZ98"/>
<evidence type="ECO:0000313" key="1">
    <source>
        <dbReference type="EMBL" id="CUQ67042.1"/>
    </source>
</evidence>
<dbReference type="STRING" id="1715989.NITINOP_2070"/>
<dbReference type="OrthoDB" id="9791579at2"/>
<reference evidence="2" key="1">
    <citation type="submission" date="2015-09" db="EMBL/GenBank/DDBJ databases">
        <authorList>
            <person name="Daims H."/>
        </authorList>
    </citation>
    <scope>NUCLEOTIDE SEQUENCE [LARGE SCALE GENOMIC DNA]</scope>
</reference>
<sequence>MKTANVMNMSLMRMRLGAIFSILLLMAGCGGLQEMWEGPGAKVFRPQAIAVLPPMSSQYDGAREDIQEVLAFALRKAGHIERVVSPESVTDVFQGSKDAFDSLVFYFSRLEMTGQSDKESAIALGKALNVDSFLVVRVNSWEYIRKEGDNVGRVGLSLRLVDATNGATVWKARHERSKSYMFFRPNLKDIAKDLAVEMISHMPPQPRQ</sequence>
<dbReference type="Proteomes" id="UP000066284">
    <property type="component" value="Chromosome 1"/>
</dbReference>
<organism evidence="1 2">
    <name type="scientific">Candidatus Nitrospira inopinata</name>
    <dbReference type="NCBI Taxonomy" id="1715989"/>
    <lineage>
        <taxon>Bacteria</taxon>
        <taxon>Pseudomonadati</taxon>
        <taxon>Nitrospirota</taxon>
        <taxon>Nitrospiria</taxon>
        <taxon>Nitrospirales</taxon>
        <taxon>Nitrospiraceae</taxon>
        <taxon>Nitrospira</taxon>
    </lineage>
</organism>